<dbReference type="InterPro" id="IPR044831">
    <property type="entry name" value="Ccp1-like"/>
</dbReference>
<dbReference type="GO" id="GO:0046872">
    <property type="term" value="F:metal ion binding"/>
    <property type="evidence" value="ECO:0007669"/>
    <property type="project" value="UniProtKB-KW"/>
</dbReference>
<dbReference type="PANTHER" id="PTHR31356">
    <property type="entry name" value="THYLAKOID LUMENAL 29 KDA PROTEIN, CHLOROPLASTIC-RELATED"/>
    <property type="match status" value="1"/>
</dbReference>
<evidence type="ECO:0000256" key="6">
    <source>
        <dbReference type="SAM" id="SignalP"/>
    </source>
</evidence>
<reference evidence="8" key="1">
    <citation type="submission" date="2014-03" db="EMBL/GenBank/DDBJ databases">
        <title>The Genome Sequence of Puccinia striiformis f. sp. tritici PST-78.</title>
        <authorList>
            <consortium name="The Broad Institute Genome Sequencing Platform"/>
            <person name="Cuomo C."/>
            <person name="Hulbert S."/>
            <person name="Chen X."/>
            <person name="Walker B."/>
            <person name="Young S.K."/>
            <person name="Zeng Q."/>
            <person name="Gargeya S."/>
            <person name="Fitzgerald M."/>
            <person name="Haas B."/>
            <person name="Abouelleil A."/>
            <person name="Alvarado L."/>
            <person name="Arachchi H.M."/>
            <person name="Berlin A.M."/>
            <person name="Chapman S.B."/>
            <person name="Goldberg J."/>
            <person name="Griggs A."/>
            <person name="Gujja S."/>
            <person name="Hansen M."/>
            <person name="Howarth C."/>
            <person name="Imamovic A."/>
            <person name="Larimer J."/>
            <person name="McCowan C."/>
            <person name="Montmayeur A."/>
            <person name="Murphy C."/>
            <person name="Neiman D."/>
            <person name="Pearson M."/>
            <person name="Priest M."/>
            <person name="Roberts A."/>
            <person name="Saif S."/>
            <person name="Shea T."/>
            <person name="Sisk P."/>
            <person name="Sykes S."/>
            <person name="Wortman J."/>
            <person name="Nusbaum C."/>
            <person name="Birren B."/>
        </authorList>
    </citation>
    <scope>NUCLEOTIDE SEQUENCE [LARGE SCALE GENOMIC DNA]</scope>
    <source>
        <strain evidence="8">race PST-78</strain>
    </source>
</reference>
<evidence type="ECO:0000256" key="4">
    <source>
        <dbReference type="ARBA" id="ARBA00023002"/>
    </source>
</evidence>
<sequence length="85" mass="9995">MTIFVKFFIVWFAMIARSSSLSGAHNLGKCHTDRSGYEGPWVNNPTRFSNQYFRFLKNLEWKPKKWDGPLQFVNSDFGEELMMLP</sequence>
<dbReference type="Proteomes" id="UP000054564">
    <property type="component" value="Unassembled WGS sequence"/>
</dbReference>
<dbReference type="InterPro" id="IPR010255">
    <property type="entry name" value="Haem_peroxidase_sf"/>
</dbReference>
<dbReference type="PANTHER" id="PTHR31356:SF36">
    <property type="entry name" value="L-ASCORBATE PEROXIDASE 3"/>
    <property type="match status" value="1"/>
</dbReference>
<feature type="non-terminal residue" evidence="7">
    <location>
        <position position="85"/>
    </location>
</feature>
<feature type="signal peptide" evidence="6">
    <location>
        <begin position="1"/>
        <end position="18"/>
    </location>
</feature>
<keyword evidence="6" id="KW-0732">Signal</keyword>
<dbReference type="EMBL" id="AJIL01003586">
    <property type="protein sequence ID" value="KNE87956.1"/>
    <property type="molecule type" value="Genomic_DNA"/>
</dbReference>
<dbReference type="STRING" id="1165861.A0A0L0ULV6"/>
<gene>
    <name evidence="7" type="ORF">PSTG_18650</name>
</gene>
<dbReference type="PRINTS" id="PR00459">
    <property type="entry name" value="ASPEROXIDASE"/>
</dbReference>
<dbReference type="GO" id="GO:0020037">
    <property type="term" value="F:heme binding"/>
    <property type="evidence" value="ECO:0007669"/>
    <property type="project" value="InterPro"/>
</dbReference>
<organism evidence="7 8">
    <name type="scientific">Puccinia striiformis f. sp. tritici PST-78</name>
    <dbReference type="NCBI Taxonomy" id="1165861"/>
    <lineage>
        <taxon>Eukaryota</taxon>
        <taxon>Fungi</taxon>
        <taxon>Dikarya</taxon>
        <taxon>Basidiomycota</taxon>
        <taxon>Pucciniomycotina</taxon>
        <taxon>Pucciniomycetes</taxon>
        <taxon>Pucciniales</taxon>
        <taxon>Pucciniaceae</taxon>
        <taxon>Puccinia</taxon>
    </lineage>
</organism>
<comment type="caution">
    <text evidence="7">The sequence shown here is derived from an EMBL/GenBank/DDBJ whole genome shotgun (WGS) entry which is preliminary data.</text>
</comment>
<evidence type="ECO:0000256" key="5">
    <source>
        <dbReference type="ARBA" id="ARBA00023004"/>
    </source>
</evidence>
<name>A0A0L0ULV6_9BASI</name>
<keyword evidence="5" id="KW-0408">Iron</keyword>
<evidence type="ECO:0000313" key="7">
    <source>
        <dbReference type="EMBL" id="KNE87956.1"/>
    </source>
</evidence>
<dbReference type="GO" id="GO:0034599">
    <property type="term" value="P:cellular response to oxidative stress"/>
    <property type="evidence" value="ECO:0007669"/>
    <property type="project" value="InterPro"/>
</dbReference>
<evidence type="ECO:0000256" key="3">
    <source>
        <dbReference type="ARBA" id="ARBA00022723"/>
    </source>
</evidence>
<feature type="chain" id="PRO_5005548863" evidence="6">
    <location>
        <begin position="19"/>
        <end position="85"/>
    </location>
</feature>
<evidence type="ECO:0000313" key="8">
    <source>
        <dbReference type="Proteomes" id="UP000054564"/>
    </source>
</evidence>
<evidence type="ECO:0000256" key="1">
    <source>
        <dbReference type="ARBA" id="ARBA00022559"/>
    </source>
</evidence>
<keyword evidence="8" id="KW-1185">Reference proteome</keyword>
<dbReference type="AlphaFoldDB" id="A0A0L0ULV6"/>
<evidence type="ECO:0000256" key="2">
    <source>
        <dbReference type="ARBA" id="ARBA00022617"/>
    </source>
</evidence>
<keyword evidence="1" id="KW-0575">Peroxidase</keyword>
<dbReference type="Gene3D" id="1.10.420.10">
    <property type="entry name" value="Peroxidase, domain 2"/>
    <property type="match status" value="1"/>
</dbReference>
<protein>
    <submittedName>
        <fullName evidence="7">Uncharacterized protein</fullName>
    </submittedName>
</protein>
<proteinExistence type="predicted"/>
<dbReference type="InterPro" id="IPR002207">
    <property type="entry name" value="Peroxidase_I"/>
</dbReference>
<dbReference type="SUPFAM" id="SSF48113">
    <property type="entry name" value="Heme-dependent peroxidases"/>
    <property type="match status" value="1"/>
</dbReference>
<dbReference type="GO" id="GO:0042744">
    <property type="term" value="P:hydrogen peroxide catabolic process"/>
    <property type="evidence" value="ECO:0007669"/>
    <property type="project" value="TreeGrafter"/>
</dbReference>
<keyword evidence="2" id="KW-0349">Heme</keyword>
<dbReference type="GO" id="GO:0004601">
    <property type="term" value="F:peroxidase activity"/>
    <property type="evidence" value="ECO:0007669"/>
    <property type="project" value="UniProtKB-KW"/>
</dbReference>
<keyword evidence="4" id="KW-0560">Oxidoreductase</keyword>
<accession>A0A0L0ULV6</accession>
<keyword evidence="3" id="KW-0479">Metal-binding</keyword>
<dbReference type="GO" id="GO:0000302">
    <property type="term" value="P:response to reactive oxygen species"/>
    <property type="evidence" value="ECO:0007669"/>
    <property type="project" value="TreeGrafter"/>
</dbReference>